<accession>E1ZB70</accession>
<feature type="transmembrane region" description="Helical" evidence="1">
    <location>
        <begin position="27"/>
        <end position="53"/>
    </location>
</feature>
<dbReference type="AlphaFoldDB" id="E1ZB70"/>
<dbReference type="InParanoid" id="E1ZB70"/>
<sequence length="201" mass="21379">MGLKAPKITVDPSALKQGIWGNTWKEWGWILLAFTILYAFLGGYLTGMLYAALGIRTDAYRTMSGKYFGPFDRALLNASIETLPSTGGVKDPDYFNRPDGCVALEESVPLSADFPGINITQPTGILACSNSNKQWRWTVYPWVLETNGLGNYPGCANAAGAASTAYTYLSNESPAGGDAAPSTPAARAALVCQNNLPATAL</sequence>
<dbReference type="GeneID" id="17356609"/>
<organism evidence="3">
    <name type="scientific">Chlorella variabilis</name>
    <name type="common">Green alga</name>
    <dbReference type="NCBI Taxonomy" id="554065"/>
    <lineage>
        <taxon>Eukaryota</taxon>
        <taxon>Viridiplantae</taxon>
        <taxon>Chlorophyta</taxon>
        <taxon>core chlorophytes</taxon>
        <taxon>Trebouxiophyceae</taxon>
        <taxon>Chlorellales</taxon>
        <taxon>Chlorellaceae</taxon>
        <taxon>Chlorella clade</taxon>
        <taxon>Chlorella</taxon>
    </lineage>
</organism>
<keyword evidence="1" id="KW-1133">Transmembrane helix</keyword>
<proteinExistence type="predicted"/>
<name>E1ZB70_CHLVA</name>
<keyword evidence="3" id="KW-1185">Reference proteome</keyword>
<keyword evidence="1" id="KW-0812">Transmembrane</keyword>
<reference evidence="2 3" key="1">
    <citation type="journal article" date="2010" name="Plant Cell">
        <title>The Chlorella variabilis NC64A genome reveals adaptation to photosymbiosis, coevolution with viruses, and cryptic sex.</title>
        <authorList>
            <person name="Blanc G."/>
            <person name="Duncan G."/>
            <person name="Agarkova I."/>
            <person name="Borodovsky M."/>
            <person name="Gurnon J."/>
            <person name="Kuo A."/>
            <person name="Lindquist E."/>
            <person name="Lucas S."/>
            <person name="Pangilinan J."/>
            <person name="Polle J."/>
            <person name="Salamov A."/>
            <person name="Terry A."/>
            <person name="Yamada T."/>
            <person name="Dunigan D.D."/>
            <person name="Grigoriev I.V."/>
            <person name="Claverie J.M."/>
            <person name="Van Etten J.L."/>
        </authorList>
    </citation>
    <scope>NUCLEOTIDE SEQUENCE [LARGE SCALE GENOMIC DNA]</scope>
    <source>
        <strain evidence="2 3">NC64A</strain>
    </source>
</reference>
<dbReference type="Proteomes" id="UP000008141">
    <property type="component" value="Unassembled WGS sequence"/>
</dbReference>
<dbReference type="KEGG" id="cvr:CHLNCDRAFT_143566"/>
<protein>
    <submittedName>
        <fullName evidence="2">Expressed protein</fullName>
    </submittedName>
</protein>
<dbReference type="EMBL" id="GL433840">
    <property type="protein sequence ID" value="EFN56973.1"/>
    <property type="molecule type" value="Genomic_DNA"/>
</dbReference>
<evidence type="ECO:0000313" key="2">
    <source>
        <dbReference type="EMBL" id="EFN56973.1"/>
    </source>
</evidence>
<keyword evidence="1" id="KW-0472">Membrane</keyword>
<gene>
    <name evidence="2" type="ORF">CHLNCDRAFT_143566</name>
</gene>
<dbReference type="OrthoDB" id="517139at2759"/>
<dbReference type="RefSeq" id="XP_005849075.1">
    <property type="nucleotide sequence ID" value="XM_005849013.1"/>
</dbReference>
<evidence type="ECO:0000256" key="1">
    <source>
        <dbReference type="SAM" id="Phobius"/>
    </source>
</evidence>
<evidence type="ECO:0000313" key="3">
    <source>
        <dbReference type="Proteomes" id="UP000008141"/>
    </source>
</evidence>